<name>A0A231MXR8_9GAMM</name>
<dbReference type="SUPFAM" id="SSF54631">
    <property type="entry name" value="CBS-domain pair"/>
    <property type="match status" value="1"/>
</dbReference>
<gene>
    <name evidence="2" type="ORF">AN401_13210</name>
</gene>
<dbReference type="InterPro" id="IPR046342">
    <property type="entry name" value="CBS_dom_sf"/>
</dbReference>
<dbReference type="Gene3D" id="3.10.580.10">
    <property type="entry name" value="CBS-domain"/>
    <property type="match status" value="1"/>
</dbReference>
<dbReference type="CDD" id="cd04584">
    <property type="entry name" value="CBS_pair_AcuB_like"/>
    <property type="match status" value="1"/>
</dbReference>
<dbReference type="PANTHER" id="PTHR43080">
    <property type="entry name" value="CBS DOMAIN-CONTAINING PROTEIN CBSX3, MITOCHONDRIAL"/>
    <property type="match status" value="1"/>
</dbReference>
<protein>
    <submittedName>
        <fullName evidence="2">Acetoin utilization protein AcuB</fullName>
    </submittedName>
</protein>
<dbReference type="AlphaFoldDB" id="A0A231MXR8"/>
<evidence type="ECO:0000256" key="1">
    <source>
        <dbReference type="ARBA" id="ARBA00023122"/>
    </source>
</evidence>
<keyword evidence="1" id="KW-0129">CBS domain</keyword>
<dbReference type="SMART" id="SM00116">
    <property type="entry name" value="CBS"/>
    <property type="match status" value="2"/>
</dbReference>
<keyword evidence="3" id="KW-1185">Reference proteome</keyword>
<dbReference type="RefSeq" id="WP_094040128.1">
    <property type="nucleotide sequence ID" value="NZ_CP012621.1"/>
</dbReference>
<organism evidence="2 3">
    <name type="scientific">Zobellella denitrificans</name>
    <dbReference type="NCBI Taxonomy" id="347534"/>
    <lineage>
        <taxon>Bacteria</taxon>
        <taxon>Pseudomonadati</taxon>
        <taxon>Pseudomonadota</taxon>
        <taxon>Gammaproteobacteria</taxon>
        <taxon>Aeromonadales</taxon>
        <taxon>Aeromonadaceae</taxon>
        <taxon>Zobellella</taxon>
    </lineage>
</organism>
<dbReference type="KEGG" id="zdf:AN401_13210"/>
<dbReference type="Pfam" id="PF00571">
    <property type="entry name" value="CBS"/>
    <property type="match status" value="2"/>
</dbReference>
<dbReference type="PANTHER" id="PTHR43080:SF2">
    <property type="entry name" value="CBS DOMAIN-CONTAINING PROTEIN"/>
    <property type="match status" value="1"/>
</dbReference>
<dbReference type="PROSITE" id="PS51371">
    <property type="entry name" value="CBS"/>
    <property type="match status" value="2"/>
</dbReference>
<proteinExistence type="predicted"/>
<accession>A0A231MXR8</accession>
<dbReference type="InterPro" id="IPR000644">
    <property type="entry name" value="CBS_dom"/>
</dbReference>
<dbReference type="EMBL" id="CP012621">
    <property type="protein sequence ID" value="ATG74698.1"/>
    <property type="molecule type" value="Genomic_DNA"/>
</dbReference>
<sequence length="169" mass="18396">MPAVVSEIMSRNVIGLPPSATLAEARTLMQRQHIRHLPVLEQDRLVGLVSQRDILAAQESSLEKGTNGHFLEHHQLAEIMVTGVTTVSPKAGIREAALYLQKHKYGCLPVVDKGKLVGIVTDSDFVAVAIHLLEVLDNQLADEGSDEADLDDLDLAPDAQDYLDGSRDL</sequence>
<dbReference type="OrthoDB" id="9802114at2"/>
<evidence type="ECO:0000313" key="3">
    <source>
        <dbReference type="Proteomes" id="UP000217763"/>
    </source>
</evidence>
<evidence type="ECO:0000313" key="2">
    <source>
        <dbReference type="EMBL" id="ATG74698.1"/>
    </source>
</evidence>
<dbReference type="Proteomes" id="UP000217763">
    <property type="component" value="Chromosome"/>
</dbReference>
<dbReference type="InterPro" id="IPR051257">
    <property type="entry name" value="Diverse_CBS-Domain"/>
</dbReference>
<reference evidence="3" key="1">
    <citation type="submission" date="2015-09" db="EMBL/GenBank/DDBJ databases">
        <authorList>
            <person name="Shao Z."/>
            <person name="Wang L."/>
        </authorList>
    </citation>
    <scope>NUCLEOTIDE SEQUENCE [LARGE SCALE GENOMIC DNA]</scope>
    <source>
        <strain evidence="3">F13-1</strain>
    </source>
</reference>